<gene>
    <name evidence="2" type="ORF">HNQ34_002464</name>
</gene>
<dbReference type="EMBL" id="JACHEP010000014">
    <property type="protein sequence ID" value="MBB5325364.1"/>
    <property type="molecule type" value="Genomic_DNA"/>
</dbReference>
<dbReference type="AlphaFoldDB" id="A0A7W8MVJ3"/>
<proteinExistence type="predicted"/>
<feature type="coiled-coil region" evidence="1">
    <location>
        <begin position="33"/>
        <end position="60"/>
    </location>
</feature>
<dbReference type="InterPro" id="IPR035945">
    <property type="entry name" value="YhaI-like_sf"/>
</dbReference>
<dbReference type="Proteomes" id="UP000520011">
    <property type="component" value="Unassembled WGS sequence"/>
</dbReference>
<evidence type="ECO:0000256" key="1">
    <source>
        <dbReference type="SAM" id="Coils"/>
    </source>
</evidence>
<accession>A0A7W8MVJ3</accession>
<sequence length="112" mass="13113">MENRIAKLEFHRSLLLEMVDETKKPFDYLVIAADLTKEEVEEVITLCEELSKEYEKQKAEGFTIFTPLLIHFAGMLHPHLPLEKTVDALLKQQMFVPLMKEFKKLIETIHSL</sequence>
<keyword evidence="3" id="KW-1185">Reference proteome</keyword>
<protein>
    <recommendedName>
        <fullName evidence="4">DUF1878 family protein</fullName>
    </recommendedName>
</protein>
<comment type="caution">
    <text evidence="2">The sequence shown here is derived from an EMBL/GenBank/DDBJ whole genome shotgun (WGS) entry which is preliminary data.</text>
</comment>
<name>A0A7W8MVJ3_9BACL</name>
<evidence type="ECO:0008006" key="4">
    <source>
        <dbReference type="Google" id="ProtNLM"/>
    </source>
</evidence>
<dbReference type="SUPFAM" id="SSF109915">
    <property type="entry name" value="Hypothetical protein YhaI"/>
    <property type="match status" value="1"/>
</dbReference>
<evidence type="ECO:0000313" key="2">
    <source>
        <dbReference type="EMBL" id="MBB5325364.1"/>
    </source>
</evidence>
<evidence type="ECO:0000313" key="3">
    <source>
        <dbReference type="Proteomes" id="UP000520011"/>
    </source>
</evidence>
<organism evidence="2 3">
    <name type="scientific">Anoxybacteroides tepidamans</name>
    <dbReference type="NCBI Taxonomy" id="265948"/>
    <lineage>
        <taxon>Bacteria</taxon>
        <taxon>Bacillati</taxon>
        <taxon>Bacillota</taxon>
        <taxon>Bacilli</taxon>
        <taxon>Bacillales</taxon>
        <taxon>Anoxybacillaceae</taxon>
        <taxon>Anoxybacteroides</taxon>
    </lineage>
</organism>
<dbReference type="InterPro" id="IPR015058">
    <property type="entry name" value="DUF1878"/>
</dbReference>
<dbReference type="Pfam" id="PF08963">
    <property type="entry name" value="DUF1878"/>
    <property type="match status" value="1"/>
</dbReference>
<keyword evidence="1" id="KW-0175">Coiled coil</keyword>
<dbReference type="Gene3D" id="1.10.3750.10">
    <property type="entry name" value="YhaI-like"/>
    <property type="match status" value="1"/>
</dbReference>
<reference evidence="2 3" key="1">
    <citation type="submission" date="2020-08" db="EMBL/GenBank/DDBJ databases">
        <title>Genomic Encyclopedia of Type Strains, Phase IV (KMG-IV): sequencing the most valuable type-strain genomes for metagenomic binning, comparative biology and taxonomic classification.</title>
        <authorList>
            <person name="Goeker M."/>
        </authorList>
    </citation>
    <scope>NUCLEOTIDE SEQUENCE [LARGE SCALE GENOMIC DNA]</scope>
    <source>
        <strain evidence="2 3">DSM 16325</strain>
    </source>
</reference>
<dbReference type="RefSeq" id="WP_183254835.1">
    <property type="nucleotide sequence ID" value="NZ_JACHEP010000014.1"/>
</dbReference>